<comment type="caution">
    <text evidence="3">The sequence shown here is derived from an EMBL/GenBank/DDBJ whole genome shotgun (WGS) entry which is preliminary data.</text>
</comment>
<reference evidence="3 4" key="1">
    <citation type="submission" date="2018-07" db="EMBL/GenBank/DDBJ databases">
        <title>Arthrobacter sp. nov., isolated from raw cow's milk with high bacterial count.</title>
        <authorList>
            <person name="Hahne J."/>
            <person name="Isele D."/>
            <person name="Lipski A."/>
        </authorList>
    </citation>
    <scope>NUCLEOTIDE SEQUENCE [LARGE SCALE GENOMIC DNA]</scope>
    <source>
        <strain evidence="3 4">JZ R-183</strain>
    </source>
</reference>
<evidence type="ECO:0000256" key="2">
    <source>
        <dbReference type="ARBA" id="ARBA00023002"/>
    </source>
</evidence>
<evidence type="ECO:0000256" key="1">
    <source>
        <dbReference type="ARBA" id="ARBA00006484"/>
    </source>
</evidence>
<proteinExistence type="inferred from homology"/>
<dbReference type="PANTHER" id="PTHR24320:SF283">
    <property type="entry name" value="RETINOL DEHYDROGENASE 11"/>
    <property type="match status" value="1"/>
</dbReference>
<accession>A0A496PIT6</accession>
<gene>
    <name evidence="3" type="ORF">DWQ67_07850</name>
</gene>
<dbReference type="InterPro" id="IPR036291">
    <property type="entry name" value="NAD(P)-bd_dom_sf"/>
</dbReference>
<dbReference type="PANTHER" id="PTHR24320">
    <property type="entry name" value="RETINOL DEHYDROGENASE"/>
    <property type="match status" value="1"/>
</dbReference>
<comment type="similarity">
    <text evidence="1">Belongs to the short-chain dehydrogenases/reductases (SDR) family.</text>
</comment>
<evidence type="ECO:0000313" key="3">
    <source>
        <dbReference type="EMBL" id="RKW70394.1"/>
    </source>
</evidence>
<evidence type="ECO:0000313" key="4">
    <source>
        <dbReference type="Proteomes" id="UP000273119"/>
    </source>
</evidence>
<protein>
    <submittedName>
        <fullName evidence="3">SDR family NAD(P)-dependent oxidoreductase</fullName>
    </submittedName>
</protein>
<dbReference type="GO" id="GO:0016491">
    <property type="term" value="F:oxidoreductase activity"/>
    <property type="evidence" value="ECO:0007669"/>
    <property type="project" value="UniProtKB-KW"/>
</dbReference>
<dbReference type="InterPro" id="IPR002347">
    <property type="entry name" value="SDR_fam"/>
</dbReference>
<organism evidence="3 4">
    <name type="scientific">Galactobacter caseinivorans</name>
    <dbReference type="NCBI Taxonomy" id="2676123"/>
    <lineage>
        <taxon>Bacteria</taxon>
        <taxon>Bacillati</taxon>
        <taxon>Actinomycetota</taxon>
        <taxon>Actinomycetes</taxon>
        <taxon>Micrococcales</taxon>
        <taxon>Micrococcaceae</taxon>
        <taxon>Galactobacter</taxon>
    </lineage>
</organism>
<dbReference type="PRINTS" id="PR00081">
    <property type="entry name" value="GDHRDH"/>
</dbReference>
<dbReference type="RefSeq" id="WP_121485047.1">
    <property type="nucleotide sequence ID" value="NZ_QQXL01000004.1"/>
</dbReference>
<dbReference type="Proteomes" id="UP000273119">
    <property type="component" value="Unassembled WGS sequence"/>
</dbReference>
<dbReference type="AlphaFoldDB" id="A0A496PIT6"/>
<keyword evidence="4" id="KW-1185">Reference proteome</keyword>
<dbReference type="Pfam" id="PF00106">
    <property type="entry name" value="adh_short"/>
    <property type="match status" value="1"/>
</dbReference>
<dbReference type="Gene3D" id="3.40.50.720">
    <property type="entry name" value="NAD(P)-binding Rossmann-like Domain"/>
    <property type="match status" value="1"/>
</dbReference>
<name>A0A496PIT6_9MICC</name>
<sequence>MPLILPDHSGRTVLITGPTSGLGQEAARRFAEVGAHVILAARNPEKAAQTMDRLRADQPDAQLSFRAVDLGSRASIEAFSRQIEADGQSVDTLINNAGVMMPPTRFETEDGHELQWGTNFLGAYLLTAGLLPTLLRSDRPRVATQASFMGHLLRFNDQDPESERRYVPWRAYSNSKLADLGLALRLAELSQEHGWGLRSTAAHPGFTSTGLMTAGPQMRGNDGKERGGATNAALHSAAPGAMPVELGVEAILLAAGAESAPQAAYFGPSKRFGTAGPGGIVKLPRVARGRDFPAQVEAAAERSTGVWLAP</sequence>
<dbReference type="SUPFAM" id="SSF51735">
    <property type="entry name" value="NAD(P)-binding Rossmann-fold domains"/>
    <property type="match status" value="1"/>
</dbReference>
<keyword evidence="2" id="KW-0560">Oxidoreductase</keyword>
<dbReference type="EMBL" id="QQXL01000004">
    <property type="protein sequence ID" value="RKW70394.1"/>
    <property type="molecule type" value="Genomic_DNA"/>
</dbReference>